<protein>
    <submittedName>
        <fullName evidence="3">Insulinase family protein</fullName>
    </submittedName>
</protein>
<dbReference type="InterPro" id="IPR050361">
    <property type="entry name" value="MPP/UQCRC_Complex"/>
</dbReference>
<dbReference type="Gene3D" id="3.30.830.10">
    <property type="entry name" value="Metalloenzyme, LuxS/M16 peptidase-like"/>
    <property type="match status" value="2"/>
</dbReference>
<feature type="domain" description="Peptidase M16 C-terminal" evidence="2">
    <location>
        <begin position="184"/>
        <end position="360"/>
    </location>
</feature>
<sequence>MAELTRSELFPGVHLTAVHTEKFKSCVLGASFLAPLDRTTAACNALVPSVLRRGTQEHPDMESLSAALDELYGGSIEPVVRTRGETQCVGFLGSFLDDAYTLDGSAILEKAAGLLGELLLRPCTEHGVFRRDYTDSERQNLIDRIRAQVNDKRSYALLRLKREMCAGEPFGVDRLGDESSARAITPESLWARYQDLLRTAPMELYYCGSAKPERVADALRAALSQLPTDGVRTPLPRPAAKEAPAQPREVVESLDVTQGKLTMGLRTGSTVWSEDYPALLLANAIFGGTTTSRLFLHVREKLSLCYYASSQLEKLKGVMLVSSGVEFDKVGEARAEILSQLEACRKGAFEDWELEGARRSVVSALHSAMDAQARLEDFWLGQAVAGLTEDPEALARRVEEVTREQVVAAFSSLQLDTIYFLKGREA</sequence>
<dbReference type="SUPFAM" id="SSF63411">
    <property type="entry name" value="LuxS/MPP-like metallohydrolase"/>
    <property type="match status" value="2"/>
</dbReference>
<evidence type="ECO:0000313" key="4">
    <source>
        <dbReference type="Proteomes" id="UP000660021"/>
    </source>
</evidence>
<dbReference type="EMBL" id="JACOPR010000010">
    <property type="protein sequence ID" value="MBC5731847.1"/>
    <property type="molecule type" value="Genomic_DNA"/>
</dbReference>
<proteinExistence type="predicted"/>
<reference evidence="3 4" key="1">
    <citation type="submission" date="2020-08" db="EMBL/GenBank/DDBJ databases">
        <title>Genome public.</title>
        <authorList>
            <person name="Liu C."/>
            <person name="Sun Q."/>
        </authorList>
    </citation>
    <scope>NUCLEOTIDE SEQUENCE [LARGE SCALE GENOMIC DNA]</scope>
    <source>
        <strain evidence="3 4">New-38</strain>
    </source>
</reference>
<gene>
    <name evidence="3" type="ORF">H8S34_13565</name>
</gene>
<evidence type="ECO:0000256" key="1">
    <source>
        <dbReference type="SAM" id="MobiDB-lite"/>
    </source>
</evidence>
<evidence type="ECO:0000313" key="3">
    <source>
        <dbReference type="EMBL" id="MBC5731847.1"/>
    </source>
</evidence>
<dbReference type="PANTHER" id="PTHR11851:SF186">
    <property type="entry name" value="INACTIVE METALLOPROTEASE YMFF-RELATED"/>
    <property type="match status" value="1"/>
</dbReference>
<keyword evidence="4" id="KW-1185">Reference proteome</keyword>
<name>A0ABR7HWF0_9FIRM</name>
<comment type="caution">
    <text evidence="3">The sequence shown here is derived from an EMBL/GenBank/DDBJ whole genome shotgun (WGS) entry which is preliminary data.</text>
</comment>
<dbReference type="Pfam" id="PF05193">
    <property type="entry name" value="Peptidase_M16_C"/>
    <property type="match status" value="1"/>
</dbReference>
<evidence type="ECO:0000259" key="2">
    <source>
        <dbReference type="Pfam" id="PF05193"/>
    </source>
</evidence>
<feature type="region of interest" description="Disordered" evidence="1">
    <location>
        <begin position="230"/>
        <end position="249"/>
    </location>
</feature>
<accession>A0ABR7HWF0</accession>
<organism evidence="3 4">
    <name type="scientific">Pseudoflavonifractor hominis</name>
    <dbReference type="NCBI Taxonomy" id="2763059"/>
    <lineage>
        <taxon>Bacteria</taxon>
        <taxon>Bacillati</taxon>
        <taxon>Bacillota</taxon>
        <taxon>Clostridia</taxon>
        <taxon>Eubacteriales</taxon>
        <taxon>Oscillospiraceae</taxon>
        <taxon>Pseudoflavonifractor</taxon>
    </lineage>
</organism>
<dbReference type="Proteomes" id="UP000660021">
    <property type="component" value="Unassembled WGS sequence"/>
</dbReference>
<dbReference type="NCBIfam" id="NF047422">
    <property type="entry name" value="YfmF_fam"/>
    <property type="match status" value="1"/>
</dbReference>
<dbReference type="InterPro" id="IPR007863">
    <property type="entry name" value="Peptidase_M16_C"/>
</dbReference>
<dbReference type="RefSeq" id="WP_101693035.1">
    <property type="nucleotide sequence ID" value="NZ_JACOPR010000010.1"/>
</dbReference>
<dbReference type="InterPro" id="IPR011249">
    <property type="entry name" value="Metalloenz_LuxS/M16"/>
</dbReference>
<dbReference type="PANTHER" id="PTHR11851">
    <property type="entry name" value="METALLOPROTEASE"/>
    <property type="match status" value="1"/>
</dbReference>